<accession>A0A9P8FUY3</accession>
<dbReference type="EMBL" id="JAHFXS010000591">
    <property type="protein sequence ID" value="KAG9983506.1"/>
    <property type="molecule type" value="Genomic_DNA"/>
</dbReference>
<evidence type="ECO:0000256" key="7">
    <source>
        <dbReference type="ARBA" id="ARBA00022630"/>
    </source>
</evidence>
<comment type="caution">
    <text evidence="16">The sequence shown here is derived from an EMBL/GenBank/DDBJ whole genome shotgun (WGS) entry which is preliminary data.</text>
</comment>
<dbReference type="InterPro" id="IPR012814">
    <property type="entry name" value="P2OX"/>
</dbReference>
<dbReference type="Pfam" id="PF00732">
    <property type="entry name" value="GMC_oxred_N"/>
    <property type="match status" value="1"/>
</dbReference>
<evidence type="ECO:0000256" key="2">
    <source>
        <dbReference type="ARBA" id="ARBA00001974"/>
    </source>
</evidence>
<dbReference type="InterPro" id="IPR002938">
    <property type="entry name" value="FAD-bd"/>
</dbReference>
<keyword evidence="8" id="KW-0274">FAD</keyword>
<proteinExistence type="inferred from homology"/>
<dbReference type="NCBIfam" id="TIGR02462">
    <property type="entry name" value="pyranose_ox"/>
    <property type="match status" value="1"/>
</dbReference>
<dbReference type="InterPro" id="IPR007867">
    <property type="entry name" value="GMC_OxRtase_C"/>
</dbReference>
<evidence type="ECO:0000256" key="3">
    <source>
        <dbReference type="ARBA" id="ARBA00010790"/>
    </source>
</evidence>
<evidence type="ECO:0000256" key="8">
    <source>
        <dbReference type="ARBA" id="ARBA00022827"/>
    </source>
</evidence>
<comment type="subunit">
    <text evidence="4">Homotetramer.</text>
</comment>
<dbReference type="Gene3D" id="3.50.50.60">
    <property type="entry name" value="FAD/NAD(P)-binding domain"/>
    <property type="match status" value="2"/>
</dbReference>
<dbReference type="Pfam" id="PF05199">
    <property type="entry name" value="GMC_oxred_C"/>
    <property type="match status" value="1"/>
</dbReference>
<gene>
    <name evidence="16" type="ORF">KCU98_g6044</name>
</gene>
<dbReference type="SUPFAM" id="SSF54373">
    <property type="entry name" value="FAD-linked reductases, C-terminal domain"/>
    <property type="match status" value="1"/>
</dbReference>
<keyword evidence="9" id="KW-0560">Oxidoreductase</keyword>
<evidence type="ECO:0000256" key="6">
    <source>
        <dbReference type="ARBA" id="ARBA00016408"/>
    </source>
</evidence>
<evidence type="ECO:0000256" key="11">
    <source>
        <dbReference type="ARBA" id="ARBA00031159"/>
    </source>
</evidence>
<evidence type="ECO:0000256" key="10">
    <source>
        <dbReference type="ARBA" id="ARBA00030508"/>
    </source>
</evidence>
<keyword evidence="17" id="KW-1185">Reference proteome</keyword>
<sequence>MANENIPNHHTDVLIVGSGPVGATYARKLVDAGIKVIMVEMGAQETKIPGEHKKNVINFQKNTNAFINVIQGELQKLSVPTMAGVFPDLNPESFSSQKTVLNGQNPKQDRNTNLDAASATRAVGGMSNHWTCCTPEPLPGVERPDSFSDQEWERLFREARELIKTPIDSNGEGTQFENSLRQQLVKNTLREAFQKEGRVFKAMPLACQRREDNPDWVDWSSSATVFNGITSGNLKFELWSEHQCFKVLRDPDSGEIKGAEVHDLRNNQKKFIEAKFYVICAGAVLTPQLLFNSKFEGHLPALGRYMTEQPMTFCQVVLRKSLIDSVRSQKVAKDHQAKYPWDPLPFPFNDPDPQVTQPLTKERPWHTQIHRDAFSYGLVPDIYDQRTIVDLRFFGYVEPSIDNRVEFASDNVNANGSVEPGIKDMYGMPQPTFYYKLSPEDASRADAMMTDMINVAIKLGGFLPGALPQFMAPGSALHICGTTRVGKSVGDSCVNKESRVHGSKNLFLGGCNVIPTKIACNPTLTAMCYGIVGAEAIIKDLKQ</sequence>
<evidence type="ECO:0000259" key="13">
    <source>
        <dbReference type="Pfam" id="PF00732"/>
    </source>
</evidence>
<feature type="domain" description="FAD-binding" evidence="14">
    <location>
        <begin position="11"/>
        <end position="46"/>
    </location>
</feature>
<dbReference type="PANTHER" id="PTHR42784:SF1">
    <property type="entry name" value="PYRANOSE 2-OXIDASE"/>
    <property type="match status" value="1"/>
</dbReference>
<evidence type="ECO:0000313" key="16">
    <source>
        <dbReference type="EMBL" id="KAG9983506.1"/>
    </source>
</evidence>
<dbReference type="InterPro" id="IPR000172">
    <property type="entry name" value="GMC_OxRdtase_N"/>
</dbReference>
<evidence type="ECO:0000259" key="15">
    <source>
        <dbReference type="Pfam" id="PF05199"/>
    </source>
</evidence>
<comment type="similarity">
    <text evidence="3">Belongs to the GMC oxidoreductase family.</text>
</comment>
<feature type="non-terminal residue" evidence="16">
    <location>
        <position position="1"/>
    </location>
</feature>
<name>A0A9P8FUY3_AURME</name>
<evidence type="ECO:0000256" key="12">
    <source>
        <dbReference type="ARBA" id="ARBA00031330"/>
    </source>
</evidence>
<dbReference type="PANTHER" id="PTHR42784">
    <property type="entry name" value="PYRANOSE 2-OXIDASE"/>
    <property type="match status" value="1"/>
</dbReference>
<dbReference type="InterPro" id="IPR051473">
    <property type="entry name" value="P2Ox-like"/>
</dbReference>
<dbReference type="Proteomes" id="UP000729357">
    <property type="component" value="Unassembled WGS sequence"/>
</dbReference>
<protein>
    <recommendedName>
        <fullName evidence="6">Pyranose 2-oxidase</fullName>
        <ecNumber evidence="5">1.1.3.10</ecNumber>
    </recommendedName>
    <alternativeName>
        <fullName evidence="11">FAD-oxidoreductase</fullName>
    </alternativeName>
    <alternativeName>
        <fullName evidence="10">Glucose 2-oxidase</fullName>
    </alternativeName>
    <alternativeName>
        <fullName evidence="12">Pyranose:oxygen 2-oxidoreductase</fullName>
    </alternativeName>
</protein>
<feature type="domain" description="Glucose-methanol-choline oxidoreductase N-terminal" evidence="13">
    <location>
        <begin position="219"/>
        <end position="309"/>
    </location>
</feature>
<evidence type="ECO:0000256" key="4">
    <source>
        <dbReference type="ARBA" id="ARBA00011881"/>
    </source>
</evidence>
<reference evidence="16" key="1">
    <citation type="journal article" date="2021" name="J Fungi (Basel)">
        <title>Virulence traits and population genomics of the black yeast Aureobasidium melanogenum.</title>
        <authorList>
            <person name="Cernosa A."/>
            <person name="Sun X."/>
            <person name="Gostincar C."/>
            <person name="Fang C."/>
            <person name="Gunde-Cimerman N."/>
            <person name="Song Z."/>
        </authorList>
    </citation>
    <scope>NUCLEOTIDE SEQUENCE</scope>
    <source>
        <strain evidence="16">EXF-9298</strain>
    </source>
</reference>
<evidence type="ECO:0000256" key="9">
    <source>
        <dbReference type="ARBA" id="ARBA00023002"/>
    </source>
</evidence>
<dbReference type="EC" id="1.1.3.10" evidence="5"/>
<dbReference type="SUPFAM" id="SSF51905">
    <property type="entry name" value="FAD/NAD(P)-binding domain"/>
    <property type="match status" value="1"/>
</dbReference>
<evidence type="ECO:0000256" key="1">
    <source>
        <dbReference type="ARBA" id="ARBA00000827"/>
    </source>
</evidence>
<comment type="cofactor">
    <cofactor evidence="2">
        <name>FAD</name>
        <dbReference type="ChEBI" id="CHEBI:57692"/>
    </cofactor>
</comment>
<reference evidence="16" key="2">
    <citation type="submission" date="2021-08" db="EMBL/GenBank/DDBJ databases">
        <authorList>
            <person name="Gostincar C."/>
            <person name="Sun X."/>
            <person name="Song Z."/>
            <person name="Gunde-Cimerman N."/>
        </authorList>
    </citation>
    <scope>NUCLEOTIDE SEQUENCE</scope>
    <source>
        <strain evidence="16">EXF-9298</strain>
    </source>
</reference>
<dbReference type="Pfam" id="PF01494">
    <property type="entry name" value="FAD_binding_3"/>
    <property type="match status" value="1"/>
</dbReference>
<keyword evidence="7" id="KW-0285">Flavoprotein</keyword>
<dbReference type="GO" id="GO:0071949">
    <property type="term" value="F:FAD binding"/>
    <property type="evidence" value="ECO:0007669"/>
    <property type="project" value="InterPro"/>
</dbReference>
<evidence type="ECO:0000313" key="17">
    <source>
        <dbReference type="Proteomes" id="UP000729357"/>
    </source>
</evidence>
<dbReference type="AlphaFoldDB" id="A0A9P8FUY3"/>
<dbReference type="InterPro" id="IPR036188">
    <property type="entry name" value="FAD/NAD-bd_sf"/>
</dbReference>
<organism evidence="16 17">
    <name type="scientific">Aureobasidium melanogenum</name>
    <name type="common">Aureobasidium pullulans var. melanogenum</name>
    <dbReference type="NCBI Taxonomy" id="46634"/>
    <lineage>
        <taxon>Eukaryota</taxon>
        <taxon>Fungi</taxon>
        <taxon>Dikarya</taxon>
        <taxon>Ascomycota</taxon>
        <taxon>Pezizomycotina</taxon>
        <taxon>Dothideomycetes</taxon>
        <taxon>Dothideomycetidae</taxon>
        <taxon>Dothideales</taxon>
        <taxon>Saccotheciaceae</taxon>
        <taxon>Aureobasidium</taxon>
    </lineage>
</organism>
<evidence type="ECO:0000259" key="14">
    <source>
        <dbReference type="Pfam" id="PF01494"/>
    </source>
</evidence>
<feature type="domain" description="Glucose-methanol-choline oxidoreductase C-terminal" evidence="15">
    <location>
        <begin position="415"/>
        <end position="529"/>
    </location>
</feature>
<evidence type="ECO:0000256" key="5">
    <source>
        <dbReference type="ARBA" id="ARBA00013082"/>
    </source>
</evidence>
<dbReference type="GO" id="GO:0050233">
    <property type="term" value="F:pyranose oxidase activity"/>
    <property type="evidence" value="ECO:0007669"/>
    <property type="project" value="UniProtKB-EC"/>
</dbReference>
<comment type="catalytic activity">
    <reaction evidence="1">
        <text>D-glucose + O2 = 2-dehydro-D-glucose + H2O2</text>
        <dbReference type="Rhea" id="RHEA:10552"/>
        <dbReference type="ChEBI" id="CHEBI:4167"/>
        <dbReference type="ChEBI" id="CHEBI:15379"/>
        <dbReference type="ChEBI" id="CHEBI:16240"/>
        <dbReference type="ChEBI" id="CHEBI:16609"/>
        <dbReference type="EC" id="1.1.3.10"/>
    </reaction>
</comment>